<organism evidence="3 5">
    <name type="scientific">Peronospora effusa</name>
    <dbReference type="NCBI Taxonomy" id="542832"/>
    <lineage>
        <taxon>Eukaryota</taxon>
        <taxon>Sar</taxon>
        <taxon>Stramenopiles</taxon>
        <taxon>Oomycota</taxon>
        <taxon>Peronosporomycetes</taxon>
        <taxon>Peronosporales</taxon>
        <taxon>Peronosporaceae</taxon>
        <taxon>Peronospora</taxon>
    </lineage>
</organism>
<keyword evidence="5" id="KW-1185">Reference proteome</keyword>
<dbReference type="Proteomes" id="UP000286097">
    <property type="component" value="Unassembled WGS sequence"/>
</dbReference>
<keyword evidence="1" id="KW-0175">Coiled coil</keyword>
<dbReference type="Proteomes" id="UP000282087">
    <property type="component" value="Unassembled WGS sequence"/>
</dbReference>
<feature type="region of interest" description="Disordered" evidence="2">
    <location>
        <begin position="162"/>
        <end position="190"/>
    </location>
</feature>
<evidence type="ECO:0000313" key="3">
    <source>
        <dbReference type="EMBL" id="RMX63003.1"/>
    </source>
</evidence>
<evidence type="ECO:0000256" key="2">
    <source>
        <dbReference type="SAM" id="MobiDB-lite"/>
    </source>
</evidence>
<dbReference type="AlphaFoldDB" id="A0A3M6VA70"/>
<dbReference type="Gene3D" id="2.30.29.30">
    <property type="entry name" value="Pleckstrin-homology domain (PH domain)/Phosphotyrosine-binding domain (PTB)"/>
    <property type="match status" value="1"/>
</dbReference>
<evidence type="ECO:0000313" key="5">
    <source>
        <dbReference type="Proteomes" id="UP000282087"/>
    </source>
</evidence>
<feature type="region of interest" description="Disordered" evidence="2">
    <location>
        <begin position="511"/>
        <end position="637"/>
    </location>
</feature>
<proteinExistence type="predicted"/>
<reference evidence="5 6" key="1">
    <citation type="submission" date="2018-06" db="EMBL/GenBank/DDBJ databases">
        <title>Comparative genomics of downy mildews reveals potential adaptations to biotrophy.</title>
        <authorList>
            <person name="Fletcher K."/>
            <person name="Klosterman S.J."/>
            <person name="Derevnina L."/>
            <person name="Martin F."/>
            <person name="Koike S."/>
            <person name="Reyes Chin-Wo S."/>
            <person name="Mou B."/>
            <person name="Michelmore R."/>
        </authorList>
    </citation>
    <scope>NUCLEOTIDE SEQUENCE [LARGE SCALE GENOMIC DNA]</scope>
    <source>
        <strain evidence="4 6">R13</strain>
        <strain evidence="3 5">R14</strain>
    </source>
</reference>
<evidence type="ECO:0000313" key="6">
    <source>
        <dbReference type="Proteomes" id="UP000286097"/>
    </source>
</evidence>
<feature type="compositionally biased region" description="Polar residues" evidence="2">
    <location>
        <begin position="408"/>
        <end position="439"/>
    </location>
</feature>
<feature type="region of interest" description="Disordered" evidence="2">
    <location>
        <begin position="404"/>
        <end position="449"/>
    </location>
</feature>
<feature type="compositionally biased region" description="Basic and acidic residues" evidence="2">
    <location>
        <begin position="623"/>
        <end position="637"/>
    </location>
</feature>
<dbReference type="EMBL" id="QKXF01000382">
    <property type="protein sequence ID" value="RQM11855.1"/>
    <property type="molecule type" value="Genomic_DNA"/>
</dbReference>
<evidence type="ECO:0000313" key="4">
    <source>
        <dbReference type="EMBL" id="RQM11855.1"/>
    </source>
</evidence>
<evidence type="ECO:0000256" key="1">
    <source>
        <dbReference type="SAM" id="Coils"/>
    </source>
</evidence>
<comment type="caution">
    <text evidence="3">The sequence shown here is derived from an EMBL/GenBank/DDBJ whole genome shotgun (WGS) entry which is preliminary data.</text>
</comment>
<feature type="compositionally biased region" description="Basic and acidic residues" evidence="2">
    <location>
        <begin position="535"/>
        <end position="568"/>
    </location>
</feature>
<dbReference type="InterPro" id="IPR011993">
    <property type="entry name" value="PH-like_dom_sf"/>
</dbReference>
<protein>
    <submittedName>
        <fullName evidence="3">Uncharacterized protein</fullName>
    </submittedName>
</protein>
<feature type="region of interest" description="Disordered" evidence="2">
    <location>
        <begin position="799"/>
        <end position="852"/>
    </location>
</feature>
<dbReference type="STRING" id="542832.A0A3M6VA70"/>
<feature type="compositionally biased region" description="Basic and acidic residues" evidence="2">
    <location>
        <begin position="576"/>
        <end position="607"/>
    </location>
</feature>
<name>A0A3M6VA70_9STRA</name>
<feature type="coiled-coil region" evidence="1">
    <location>
        <begin position="323"/>
        <end position="350"/>
    </location>
</feature>
<gene>
    <name evidence="4" type="ORF">DD237_008391</name>
    <name evidence="3" type="ORF">DD238_008317</name>
</gene>
<dbReference type="EMBL" id="QLLG01000465">
    <property type="protein sequence ID" value="RMX63003.1"/>
    <property type="molecule type" value="Genomic_DNA"/>
</dbReference>
<feature type="compositionally biased region" description="Polar residues" evidence="2">
    <location>
        <begin position="820"/>
        <end position="833"/>
    </location>
</feature>
<dbReference type="SUPFAM" id="SSF50729">
    <property type="entry name" value="PH domain-like"/>
    <property type="match status" value="1"/>
</dbReference>
<accession>A0A3M6VA70</accession>
<dbReference type="VEuPathDB" id="FungiDB:DD237_008391"/>
<dbReference type="OrthoDB" id="168130at2759"/>
<sequence>MAEPSGRHRIRKFLASRKHKRQPSDPEDILRASNTSSVVSLPESAIVAMEGNLKKRLAKMPVMHDRYCVATWELDVDEHKRVMLRSYKSRKAYDSRPEKPSSVQQLECINDWDGKTGFHRYQNAFTIETRDKKSYQCVAPCPADKVKWMGLMDVHSRRDRRLNSVGNLGSRRRTQSVEASASSEPRAYTGPSMARSVVNASQLMDTEEQSNFLNNNRLFRTTSDASADSLEELAHDENEPVDWGLYGNENTTYKYEVQEDSIPVLLDKELLDLRERENKTLATDRFLFDEAGASRFGAVVVKGAGRDEENDDADFVDEVLVAREAKKKNERNMKRRAQKLESNRDRYAEMAAARLAGMRKDARHPKKRHGLSDISLFVDSENSDVELYDEEQSIIGEEVEGIADLEDTNQPRSSLRSRCSFKSQKQSFVSNSDKGNSVTKGYASGEDEVEMEDEDQEAVPSAAIISAQITTAECAEAKAGSADAERIEFDMAEAEEVEELRQLKKKYRAERRAKKRLLREKEEEERTTLVAAELARAHREEQRAREEAKAREEQEKRDKKKERREVKAKLKREKAKQRQAEADVRKLAEFNQAEEERCERKRTEKKGEKKSKKKEKYTSPAERIQRKEVRDAERATATDEAKISNALVVVEKSAETVQQPVAAPAPAFTSTSSVQTEAASTQQAACAYAPPTSPAPSPVPVPVVAPAVISSSAAEVAAVAAQAMPAPIYQMCPPPFVPSYPTGPQSMPAYGLAATFGAYPPFYLAPYNYGGPTGLQPALMRPNMGFVAGLSTMNSFGTAAGPAPAPSISNSAEPMVGPQLPNSKENAETSLTGASPLFSPPPSMGKSTGVKLTNLPELPDVIEF</sequence>